<evidence type="ECO:0000256" key="1">
    <source>
        <dbReference type="ARBA" id="ARBA00001971"/>
    </source>
</evidence>
<keyword evidence="8" id="KW-0492">Microsome</keyword>
<evidence type="ECO:0000256" key="7">
    <source>
        <dbReference type="ARBA" id="ARBA00022824"/>
    </source>
</evidence>
<evidence type="ECO:0000313" key="16">
    <source>
        <dbReference type="EMBL" id="CAG6775507.1"/>
    </source>
</evidence>
<dbReference type="AlphaFoldDB" id="A0A8D9B2Z1"/>
<dbReference type="Gene3D" id="1.10.630.10">
    <property type="entry name" value="Cytochrome P450"/>
    <property type="match status" value="1"/>
</dbReference>
<dbReference type="PRINTS" id="PR00463">
    <property type="entry name" value="EP450I"/>
</dbReference>
<dbReference type="PANTHER" id="PTHR24291">
    <property type="entry name" value="CYTOCHROME P450 FAMILY 4"/>
    <property type="match status" value="1"/>
</dbReference>
<dbReference type="PRINTS" id="PR00385">
    <property type="entry name" value="P450"/>
</dbReference>
<accession>A0A8D9B2Z1</accession>
<keyword evidence="11 14" id="KW-0503">Monooxygenase</keyword>
<dbReference type="GO" id="GO:0016705">
    <property type="term" value="F:oxidoreductase activity, acting on paired donors, with incorporation or reduction of molecular oxygen"/>
    <property type="evidence" value="ECO:0007669"/>
    <property type="project" value="InterPro"/>
</dbReference>
<evidence type="ECO:0000256" key="6">
    <source>
        <dbReference type="ARBA" id="ARBA00022723"/>
    </source>
</evidence>
<evidence type="ECO:0000256" key="4">
    <source>
        <dbReference type="ARBA" id="ARBA00010617"/>
    </source>
</evidence>
<dbReference type="EMBL" id="HBUF01598640">
    <property type="protein sequence ID" value="CAG6775507.1"/>
    <property type="molecule type" value="Transcribed_RNA"/>
</dbReference>
<keyword evidence="12 15" id="KW-0472">Membrane</keyword>
<evidence type="ECO:0000256" key="2">
    <source>
        <dbReference type="ARBA" id="ARBA00004174"/>
    </source>
</evidence>
<proteinExistence type="inferred from homology"/>
<evidence type="ECO:0000256" key="8">
    <source>
        <dbReference type="ARBA" id="ARBA00022848"/>
    </source>
</evidence>
<dbReference type="GO" id="GO:0005506">
    <property type="term" value="F:iron ion binding"/>
    <property type="evidence" value="ECO:0007669"/>
    <property type="project" value="InterPro"/>
</dbReference>
<dbReference type="GO" id="GO:0020037">
    <property type="term" value="F:heme binding"/>
    <property type="evidence" value="ECO:0007669"/>
    <property type="project" value="InterPro"/>
</dbReference>
<evidence type="ECO:0000256" key="14">
    <source>
        <dbReference type="RuleBase" id="RU000461"/>
    </source>
</evidence>
<reference evidence="16" key="1">
    <citation type="submission" date="2021-05" db="EMBL/GenBank/DDBJ databases">
        <authorList>
            <person name="Alioto T."/>
            <person name="Alioto T."/>
            <person name="Gomez Garrido J."/>
        </authorList>
    </citation>
    <scope>NUCLEOTIDE SEQUENCE</scope>
</reference>
<organism evidence="16">
    <name type="scientific">Cacopsylla melanoneura</name>
    <dbReference type="NCBI Taxonomy" id="428564"/>
    <lineage>
        <taxon>Eukaryota</taxon>
        <taxon>Metazoa</taxon>
        <taxon>Ecdysozoa</taxon>
        <taxon>Arthropoda</taxon>
        <taxon>Hexapoda</taxon>
        <taxon>Insecta</taxon>
        <taxon>Pterygota</taxon>
        <taxon>Neoptera</taxon>
        <taxon>Paraneoptera</taxon>
        <taxon>Hemiptera</taxon>
        <taxon>Sternorrhyncha</taxon>
        <taxon>Psylloidea</taxon>
        <taxon>Psyllidae</taxon>
        <taxon>Psyllinae</taxon>
        <taxon>Cacopsylla</taxon>
    </lineage>
</organism>
<name>A0A8D9B2Z1_9HEMI</name>
<dbReference type="Pfam" id="PF00067">
    <property type="entry name" value="p450"/>
    <property type="match status" value="1"/>
</dbReference>
<dbReference type="InterPro" id="IPR001128">
    <property type="entry name" value="Cyt_P450"/>
</dbReference>
<evidence type="ECO:0000256" key="13">
    <source>
        <dbReference type="PIRSR" id="PIRSR602401-1"/>
    </source>
</evidence>
<evidence type="ECO:0000256" key="15">
    <source>
        <dbReference type="SAM" id="Phobius"/>
    </source>
</evidence>
<dbReference type="InterPro" id="IPR050196">
    <property type="entry name" value="Cytochrome_P450_Monoox"/>
</dbReference>
<keyword evidence="15" id="KW-1133">Transmembrane helix</keyword>
<feature type="transmembrane region" description="Helical" evidence="15">
    <location>
        <begin position="24"/>
        <end position="47"/>
    </location>
</feature>
<dbReference type="GO" id="GO:0005789">
    <property type="term" value="C:endoplasmic reticulum membrane"/>
    <property type="evidence" value="ECO:0007669"/>
    <property type="project" value="UniProtKB-SubCell"/>
</dbReference>
<sequence>MMSGRYQIWDNFGSHISLFKLDTLINTLLCTKLLLFVILLCVCVYHWRRRKLYVLSWKSDGPWGLPLIGNNFMLTSSRAEIFNNIQDLHVKYRSKGSKHFKLWIGPDLHVALLDIKTITGVLNERLKKGKNYHLMDEFIHSGIFVNSNIPQWRASRKTITSVFSFAVLKRYVRIFHSVALILVSKWQQRAESGASFNPEEDINLATFDMVMVNTLGLNPKAQQNPEDQAFMHHVEKIFEITMTRMFNIHLYSDFIFRLSGLRAQSKFSMNYLIDSAKNSLNVIRDKREENFEKPEISEKLGNGSLKKNNSARDLIQGFFGNGSLKKNSSARDLIQGVVVPEVVEEAPAKSFAELLMEDPNYSEENDSELISQMITIIGAGQDTTKTQNMVTLIMLALHPDVQDKVQDELDHILGPDPNSCPSYEDIAKLDYMEMVIKESLRMFPAAPFMGRSVDEDYDLGYGLILPAGAQVFVSIYSLHRDPAFYPHPDSFDPTRWTPEAVAQRPANCFIPFSTGARNCIGAKYAMLAMKTFLADVLRSYRILPTEECASMDDVGFDIQMTIKMNDNCKIRLKKRYTGEIHA</sequence>
<comment type="subcellular location">
    <subcellularLocation>
        <location evidence="3">Endoplasmic reticulum membrane</location>
        <topology evidence="3">Peripheral membrane protein</topology>
    </subcellularLocation>
    <subcellularLocation>
        <location evidence="2">Microsome membrane</location>
        <topology evidence="2">Peripheral membrane protein</topology>
    </subcellularLocation>
</comment>
<dbReference type="InterPro" id="IPR036396">
    <property type="entry name" value="Cyt_P450_sf"/>
</dbReference>
<dbReference type="InterPro" id="IPR002401">
    <property type="entry name" value="Cyt_P450_E_grp-I"/>
</dbReference>
<dbReference type="GO" id="GO:0004497">
    <property type="term" value="F:monooxygenase activity"/>
    <property type="evidence" value="ECO:0007669"/>
    <property type="project" value="UniProtKB-KW"/>
</dbReference>
<keyword evidence="7" id="KW-0256">Endoplasmic reticulum</keyword>
<evidence type="ECO:0000256" key="12">
    <source>
        <dbReference type="ARBA" id="ARBA00023136"/>
    </source>
</evidence>
<dbReference type="PANTHER" id="PTHR24291:SF189">
    <property type="entry name" value="CYTOCHROME P450 4C3-RELATED"/>
    <property type="match status" value="1"/>
</dbReference>
<keyword evidence="15" id="KW-0812">Transmembrane</keyword>
<feature type="binding site" description="axial binding residue" evidence="13">
    <location>
        <position position="519"/>
    </location>
    <ligand>
        <name>heme</name>
        <dbReference type="ChEBI" id="CHEBI:30413"/>
    </ligand>
    <ligandPart>
        <name>Fe</name>
        <dbReference type="ChEBI" id="CHEBI:18248"/>
    </ligandPart>
</feature>
<comment type="similarity">
    <text evidence="4 14">Belongs to the cytochrome P450 family.</text>
</comment>
<evidence type="ECO:0000256" key="10">
    <source>
        <dbReference type="ARBA" id="ARBA00023004"/>
    </source>
</evidence>
<evidence type="ECO:0000256" key="5">
    <source>
        <dbReference type="ARBA" id="ARBA00022617"/>
    </source>
</evidence>
<comment type="cofactor">
    <cofactor evidence="1 13">
        <name>heme</name>
        <dbReference type="ChEBI" id="CHEBI:30413"/>
    </cofactor>
</comment>
<dbReference type="InterPro" id="IPR017972">
    <property type="entry name" value="Cyt_P450_CS"/>
</dbReference>
<keyword evidence="10 13" id="KW-0408">Iron</keyword>
<evidence type="ECO:0000256" key="11">
    <source>
        <dbReference type="ARBA" id="ARBA00023033"/>
    </source>
</evidence>
<evidence type="ECO:0000256" key="3">
    <source>
        <dbReference type="ARBA" id="ARBA00004406"/>
    </source>
</evidence>
<keyword evidence="5 13" id="KW-0349">Heme</keyword>
<keyword evidence="9 14" id="KW-0560">Oxidoreductase</keyword>
<keyword evidence="6 13" id="KW-0479">Metal-binding</keyword>
<dbReference type="SUPFAM" id="SSF48264">
    <property type="entry name" value="Cytochrome P450"/>
    <property type="match status" value="1"/>
</dbReference>
<dbReference type="PROSITE" id="PS00086">
    <property type="entry name" value="CYTOCHROME_P450"/>
    <property type="match status" value="1"/>
</dbReference>
<protein>
    <submittedName>
        <fullName evidence="16">Cytochrome P450 4c3</fullName>
    </submittedName>
</protein>
<evidence type="ECO:0000256" key="9">
    <source>
        <dbReference type="ARBA" id="ARBA00023002"/>
    </source>
</evidence>